<dbReference type="AlphaFoldDB" id="A0A9P9J203"/>
<dbReference type="EMBL" id="JAGMWT010000001">
    <property type="protein sequence ID" value="KAH7138484.1"/>
    <property type="molecule type" value="Genomic_DNA"/>
</dbReference>
<name>A0A9P9J203_9PLEO</name>
<sequence length="199" mass="22554">MSVHWNCGRENTSFSLSNCSVAMVETTVCFSRAAPPSHRRILIPRRYYIWLGNNGPQIPLPPFPSCGKLDIPLALSSGGVKDGKYLVCLGELSGLISLLAVKELLHTPSKQTHSPMNGRWLRGEVVHWKDGCNEWVEFIAYGCVAVFSIMTNQLRSLVLRFQPLREMKERRYGLGDVLLGLASEEFETYRCCWRMDMSR</sequence>
<accession>A0A9P9J203</accession>
<reference evidence="1" key="1">
    <citation type="journal article" date="2021" name="Nat. Commun.">
        <title>Genetic determinants of endophytism in the Arabidopsis root mycobiome.</title>
        <authorList>
            <person name="Mesny F."/>
            <person name="Miyauchi S."/>
            <person name="Thiergart T."/>
            <person name="Pickel B."/>
            <person name="Atanasova L."/>
            <person name="Karlsson M."/>
            <person name="Huettel B."/>
            <person name="Barry K.W."/>
            <person name="Haridas S."/>
            <person name="Chen C."/>
            <person name="Bauer D."/>
            <person name="Andreopoulos W."/>
            <person name="Pangilinan J."/>
            <person name="LaButti K."/>
            <person name="Riley R."/>
            <person name="Lipzen A."/>
            <person name="Clum A."/>
            <person name="Drula E."/>
            <person name="Henrissat B."/>
            <person name="Kohler A."/>
            <person name="Grigoriev I.V."/>
            <person name="Martin F.M."/>
            <person name="Hacquard S."/>
        </authorList>
    </citation>
    <scope>NUCLEOTIDE SEQUENCE</scope>
    <source>
        <strain evidence="1">MPI-CAGE-CH-0243</strain>
    </source>
</reference>
<evidence type="ECO:0000313" key="2">
    <source>
        <dbReference type="Proteomes" id="UP000700596"/>
    </source>
</evidence>
<proteinExistence type="predicted"/>
<gene>
    <name evidence="1" type="ORF">B0J11DRAFT_16539</name>
</gene>
<comment type="caution">
    <text evidence="1">The sequence shown here is derived from an EMBL/GenBank/DDBJ whole genome shotgun (WGS) entry which is preliminary data.</text>
</comment>
<protein>
    <submittedName>
        <fullName evidence="1">Uncharacterized protein</fullName>
    </submittedName>
</protein>
<evidence type="ECO:0000313" key="1">
    <source>
        <dbReference type="EMBL" id="KAH7138484.1"/>
    </source>
</evidence>
<dbReference type="Proteomes" id="UP000700596">
    <property type="component" value="Unassembled WGS sequence"/>
</dbReference>
<keyword evidence="2" id="KW-1185">Reference proteome</keyword>
<organism evidence="1 2">
    <name type="scientific">Dendryphion nanum</name>
    <dbReference type="NCBI Taxonomy" id="256645"/>
    <lineage>
        <taxon>Eukaryota</taxon>
        <taxon>Fungi</taxon>
        <taxon>Dikarya</taxon>
        <taxon>Ascomycota</taxon>
        <taxon>Pezizomycotina</taxon>
        <taxon>Dothideomycetes</taxon>
        <taxon>Pleosporomycetidae</taxon>
        <taxon>Pleosporales</taxon>
        <taxon>Torulaceae</taxon>
        <taxon>Dendryphion</taxon>
    </lineage>
</organism>